<comment type="caution">
    <text evidence="1">The sequence shown here is derived from an EMBL/GenBank/DDBJ whole genome shotgun (WGS) entry which is preliminary data.</text>
</comment>
<dbReference type="AlphaFoldDB" id="A0A8T2EZ89"/>
<dbReference type="Proteomes" id="UP000694240">
    <property type="component" value="Chromosome 3"/>
</dbReference>
<dbReference type="EMBL" id="JAEFBK010000003">
    <property type="protein sequence ID" value="KAG7626893.1"/>
    <property type="molecule type" value="Genomic_DNA"/>
</dbReference>
<evidence type="ECO:0000313" key="2">
    <source>
        <dbReference type="Proteomes" id="UP000694240"/>
    </source>
</evidence>
<accession>A0A8T2EZ89</accession>
<evidence type="ECO:0000313" key="1">
    <source>
        <dbReference type="EMBL" id="KAG7626893.1"/>
    </source>
</evidence>
<proteinExistence type="predicted"/>
<protein>
    <submittedName>
        <fullName evidence="1">Uncharacterized protein</fullName>
    </submittedName>
</protein>
<sequence>MTSRSDAANAEEQTGDVAKPVKVSVQANGIAPFNTAQWDSVLENVGAPQINMSNYLH</sequence>
<name>A0A8T2EZ89_9BRAS</name>
<gene>
    <name evidence="1" type="ORF">ISN45_At03g030100</name>
</gene>
<organism evidence="1 2">
    <name type="scientific">Arabidopsis thaliana x Arabidopsis arenosa</name>
    <dbReference type="NCBI Taxonomy" id="1240361"/>
    <lineage>
        <taxon>Eukaryota</taxon>
        <taxon>Viridiplantae</taxon>
        <taxon>Streptophyta</taxon>
        <taxon>Embryophyta</taxon>
        <taxon>Tracheophyta</taxon>
        <taxon>Spermatophyta</taxon>
        <taxon>Magnoliopsida</taxon>
        <taxon>eudicotyledons</taxon>
        <taxon>Gunneridae</taxon>
        <taxon>Pentapetalae</taxon>
        <taxon>rosids</taxon>
        <taxon>malvids</taxon>
        <taxon>Brassicales</taxon>
        <taxon>Brassicaceae</taxon>
        <taxon>Camelineae</taxon>
        <taxon>Arabidopsis</taxon>
    </lineage>
</organism>
<keyword evidence="2" id="KW-1185">Reference proteome</keyword>
<reference evidence="1 2" key="1">
    <citation type="submission" date="2020-12" db="EMBL/GenBank/DDBJ databases">
        <title>Concerted genomic and epigenomic changes stabilize Arabidopsis allopolyploids.</title>
        <authorList>
            <person name="Chen Z."/>
        </authorList>
    </citation>
    <scope>NUCLEOTIDE SEQUENCE [LARGE SCALE GENOMIC DNA]</scope>
    <source>
        <strain evidence="1">Allo738</strain>
        <tissue evidence="1">Leaf</tissue>
    </source>
</reference>